<evidence type="ECO:0000313" key="1">
    <source>
        <dbReference type="EMBL" id="OCB87949.1"/>
    </source>
</evidence>
<dbReference type="OrthoDB" id="42889at2759"/>
<accession>A0A9Q5NBX6</accession>
<dbReference type="GO" id="GO:0016279">
    <property type="term" value="F:protein-lysine N-methyltransferase activity"/>
    <property type="evidence" value="ECO:0007669"/>
    <property type="project" value="InterPro"/>
</dbReference>
<dbReference type="InterPro" id="IPR044432">
    <property type="entry name" value="Set10/Efm1_SET"/>
</dbReference>
<protein>
    <submittedName>
        <fullName evidence="1">SET domain-containing protein</fullName>
    </submittedName>
</protein>
<dbReference type="AlphaFoldDB" id="A0A9Q5NBX6"/>
<keyword evidence="2" id="KW-1185">Reference proteome</keyword>
<reference evidence="1" key="1">
    <citation type="submission" date="2016-06" db="EMBL/GenBank/DDBJ databases">
        <title>Draft Genome sequence of the fungus Inonotus baumii.</title>
        <authorList>
            <person name="Zhu H."/>
            <person name="Lin W."/>
        </authorList>
    </citation>
    <scope>NUCLEOTIDE SEQUENCE</scope>
    <source>
        <strain evidence="1">821</strain>
    </source>
</reference>
<dbReference type="PANTHER" id="PTHR13271">
    <property type="entry name" value="UNCHARACTERIZED PUTATIVE METHYLTRANSFERASE"/>
    <property type="match status" value="1"/>
</dbReference>
<sequence>MESSIATPEEPEEIIRFRLWFRSNGGIIHDDLYFFTGPFGLSICTRRGLPSGVIAATCPFSLAITLETIQEALDHFCRLPSQDCSLTPRQLICAYIGLHYTIGKKDDDENCLLRHRPYIDILPKAETLLTPLYFSEDELDLFRGTNVYGATLDQSRICMEEYRQLREAIGVHSPGISEMFTFDMYKLAWTYLSSRAFPSTLLSSTPSLEASPLSYPVLIPGVDAFNHRRAHPVSWSVSRAESPSAGISTGKPNAEAENHRSDLCVSLVLDTPTAEGEEVFNNYGPKPNSSLILAYGFALADNPDDTIFLKVGSSDDSGRSGQGVGHEVGRNASGAQAVWDDVRRIIHGRHVEGADQEEEHDDEQQAAYDLQIDMETAGILTDMVSSLMDGLPDLMVGHVSSSVRKEVLTMGRYYVQGQKDILESLLYWLQIKAQEAVRRAEELGISIVRFDSDDE</sequence>
<proteinExistence type="predicted"/>
<name>A0A9Q5NBX6_SANBA</name>
<gene>
    <name evidence="1" type="ORF">A7U60_g4906</name>
</gene>
<dbReference type="PANTHER" id="PTHR13271:SF147">
    <property type="entry name" value="PROTEIN-LYSINE N-METHYLTRANSFERASE EFM1-RELATED"/>
    <property type="match status" value="1"/>
</dbReference>
<dbReference type="EMBL" id="LNZH02000186">
    <property type="protein sequence ID" value="OCB87949.1"/>
    <property type="molecule type" value="Genomic_DNA"/>
</dbReference>
<comment type="caution">
    <text evidence="1">The sequence shown here is derived from an EMBL/GenBank/DDBJ whole genome shotgun (WGS) entry which is preliminary data.</text>
</comment>
<dbReference type="GO" id="GO:0005634">
    <property type="term" value="C:nucleus"/>
    <property type="evidence" value="ECO:0007669"/>
    <property type="project" value="TreeGrafter"/>
</dbReference>
<organism evidence="1 2">
    <name type="scientific">Sanghuangporus baumii</name>
    <name type="common">Phellinus baumii</name>
    <dbReference type="NCBI Taxonomy" id="108892"/>
    <lineage>
        <taxon>Eukaryota</taxon>
        <taxon>Fungi</taxon>
        <taxon>Dikarya</taxon>
        <taxon>Basidiomycota</taxon>
        <taxon>Agaricomycotina</taxon>
        <taxon>Agaricomycetes</taxon>
        <taxon>Hymenochaetales</taxon>
        <taxon>Hymenochaetaceae</taxon>
        <taxon>Sanghuangporus</taxon>
    </lineage>
</organism>
<dbReference type="InterPro" id="IPR050600">
    <property type="entry name" value="SETD3_SETD6_MTase"/>
</dbReference>
<dbReference type="Gene3D" id="3.90.1410.10">
    <property type="entry name" value="set domain protein methyltransferase, domain 1"/>
    <property type="match status" value="1"/>
</dbReference>
<dbReference type="InterPro" id="IPR046341">
    <property type="entry name" value="SET_dom_sf"/>
</dbReference>
<dbReference type="CDD" id="cd19180">
    <property type="entry name" value="SET_SpSET10-like"/>
    <property type="match status" value="1"/>
</dbReference>
<dbReference type="Proteomes" id="UP000757232">
    <property type="component" value="Unassembled WGS sequence"/>
</dbReference>
<dbReference type="SUPFAM" id="SSF82199">
    <property type="entry name" value="SET domain"/>
    <property type="match status" value="1"/>
</dbReference>
<evidence type="ECO:0000313" key="2">
    <source>
        <dbReference type="Proteomes" id="UP000757232"/>
    </source>
</evidence>